<evidence type="ECO:0000313" key="1">
    <source>
        <dbReference type="EMBL" id="ROQ29662.1"/>
    </source>
</evidence>
<dbReference type="Proteomes" id="UP000268033">
    <property type="component" value="Unassembled WGS sequence"/>
</dbReference>
<organism evidence="1 2">
    <name type="scientific">Gallaecimonas pentaromativorans</name>
    <dbReference type="NCBI Taxonomy" id="584787"/>
    <lineage>
        <taxon>Bacteria</taxon>
        <taxon>Pseudomonadati</taxon>
        <taxon>Pseudomonadota</taxon>
        <taxon>Gammaproteobacteria</taxon>
        <taxon>Enterobacterales</taxon>
        <taxon>Gallaecimonadaceae</taxon>
        <taxon>Gallaecimonas</taxon>
    </lineage>
</organism>
<proteinExistence type="predicted"/>
<protein>
    <submittedName>
        <fullName evidence="1">Uncharacterized protein</fullName>
    </submittedName>
</protein>
<keyword evidence="2" id="KW-1185">Reference proteome</keyword>
<comment type="caution">
    <text evidence="1">The sequence shown here is derived from an EMBL/GenBank/DDBJ whole genome shotgun (WGS) entry which is preliminary data.</text>
</comment>
<dbReference type="AlphaFoldDB" id="A0A3N1PDX8"/>
<sequence length="342" mass="39167">MVAIPEKYQNAHNLCFILHDIMTQIIVSGEKANAFTVEVNLSEEEKRSISDEEHIIDWLKKNDRIEDKNKIISATVLPAILSDMMHCIYEALSSAYKGKMAVAYMLIRKPIQESLFVLEEMQLDKGAFVSNLENDMSRLQPKITGGIDGHEKRISEVLDSLGFNGVLDAKYIAQLRYDKRSDDSFDGVCNKAMHLFTSHHSIKTEDLNINFIFSGVKGLSSQWNYFYSRLPYLLFYIYLVVEHVLENIAPTSEQYLLDMMRRISAQFILASLDVEDRYATNENEKLVSSLYAWLIEHCIENDFPIPEMNDLEKMAKTGGFPNEPQESIDKRVASFGAEHEVV</sequence>
<name>A0A3N1PDX8_9GAMM</name>
<evidence type="ECO:0000313" key="2">
    <source>
        <dbReference type="Proteomes" id="UP000268033"/>
    </source>
</evidence>
<dbReference type="RefSeq" id="WP_123420618.1">
    <property type="nucleotide sequence ID" value="NZ_RJUL01000002.1"/>
</dbReference>
<accession>A0A3N1PDX8</accession>
<gene>
    <name evidence="1" type="ORF">EDC28_10226</name>
</gene>
<reference evidence="1 2" key="1">
    <citation type="submission" date="2018-11" db="EMBL/GenBank/DDBJ databases">
        <title>Genomic Encyclopedia of Type Strains, Phase IV (KMG-IV): sequencing the most valuable type-strain genomes for metagenomic binning, comparative biology and taxonomic classification.</title>
        <authorList>
            <person name="Goeker M."/>
        </authorList>
    </citation>
    <scope>NUCLEOTIDE SEQUENCE [LARGE SCALE GENOMIC DNA]</scope>
    <source>
        <strain evidence="1 2">DSM 21945</strain>
    </source>
</reference>
<dbReference type="EMBL" id="RJUL01000002">
    <property type="protein sequence ID" value="ROQ29662.1"/>
    <property type="molecule type" value="Genomic_DNA"/>
</dbReference>